<feature type="region of interest" description="Disordered" evidence="1">
    <location>
        <begin position="1"/>
        <end position="30"/>
    </location>
</feature>
<sequence length="379" mass="43090">MAASGADNMQTEPSTDDAPQPPYQASTETPAILDAVEEKRAPSRRAQRVRTVRLTTQVHPDMLVPYLYGENGGRCINTIVNATGCTIDYCALSPDEPERSPQSHAYVMNFLVSAGSIETLEEATRQLRKLVERVQVYLQKKVRARGREEMDDRRLYEASRGRRGVSPRLSAAPSEAAKASKREAIPDERWNSEDEAWDAPPIQRVYYAPSRIRRERPRYMGVTGEADEKNEFVLDQGRLELIRCIYNREVNHRVTSSHAAECDDIQIRRGGCREVTQVMEKLGMPCIQSRHHKEVSNSLSGFALGNHTIFIKGHRIVFPEVLSLMTPMACMTQNFLSMLRQLTSQMRIQAQVNYHSLLTFRDSTYRCIVHILDEAINDH</sequence>
<dbReference type="Proteomes" id="UP000237271">
    <property type="component" value="Unassembled WGS sequence"/>
</dbReference>
<dbReference type="OrthoDB" id="128952at2759"/>
<evidence type="ECO:0000256" key="1">
    <source>
        <dbReference type="SAM" id="MobiDB-lite"/>
    </source>
</evidence>
<name>A0A2P4YE00_9STRA</name>
<feature type="compositionally biased region" description="Basic and acidic residues" evidence="1">
    <location>
        <begin position="149"/>
        <end position="160"/>
    </location>
</feature>
<proteinExistence type="predicted"/>
<accession>A0A2P4YE00</accession>
<dbReference type="EMBL" id="NCKW01003563">
    <property type="protein sequence ID" value="POM76024.1"/>
    <property type="molecule type" value="Genomic_DNA"/>
</dbReference>
<gene>
    <name evidence="2" type="ORF">PHPALM_6782</name>
</gene>
<comment type="caution">
    <text evidence="2">The sequence shown here is derived from an EMBL/GenBank/DDBJ whole genome shotgun (WGS) entry which is preliminary data.</text>
</comment>
<evidence type="ECO:0000313" key="3">
    <source>
        <dbReference type="Proteomes" id="UP000237271"/>
    </source>
</evidence>
<reference evidence="2 3" key="1">
    <citation type="journal article" date="2017" name="Genome Biol. Evol.">
        <title>Phytophthora megakarya and P. palmivora, closely related causal agents of cacao black pod rot, underwent increases in genome sizes and gene numbers by different mechanisms.</title>
        <authorList>
            <person name="Ali S.S."/>
            <person name="Shao J."/>
            <person name="Lary D.J."/>
            <person name="Kronmiller B."/>
            <person name="Shen D."/>
            <person name="Strem M.D."/>
            <person name="Amoako-Attah I."/>
            <person name="Akrofi A.Y."/>
            <person name="Begoude B.A."/>
            <person name="Ten Hoopen G.M."/>
            <person name="Coulibaly K."/>
            <person name="Kebe B.I."/>
            <person name="Melnick R.L."/>
            <person name="Guiltinan M.J."/>
            <person name="Tyler B.M."/>
            <person name="Meinhardt L.W."/>
            <person name="Bailey B.A."/>
        </authorList>
    </citation>
    <scope>NUCLEOTIDE SEQUENCE [LARGE SCALE GENOMIC DNA]</scope>
    <source>
        <strain evidence="3">sbr112.9</strain>
    </source>
</reference>
<evidence type="ECO:0000313" key="2">
    <source>
        <dbReference type="EMBL" id="POM76024.1"/>
    </source>
</evidence>
<protein>
    <submittedName>
        <fullName evidence="2">Uncharacterized protein</fullName>
    </submittedName>
</protein>
<dbReference type="AlphaFoldDB" id="A0A2P4YE00"/>
<feature type="region of interest" description="Disordered" evidence="1">
    <location>
        <begin position="149"/>
        <end position="188"/>
    </location>
</feature>
<feature type="compositionally biased region" description="Basic and acidic residues" evidence="1">
    <location>
        <begin position="178"/>
        <end position="188"/>
    </location>
</feature>
<keyword evidence="3" id="KW-1185">Reference proteome</keyword>
<organism evidence="2 3">
    <name type="scientific">Phytophthora palmivora</name>
    <dbReference type="NCBI Taxonomy" id="4796"/>
    <lineage>
        <taxon>Eukaryota</taxon>
        <taxon>Sar</taxon>
        <taxon>Stramenopiles</taxon>
        <taxon>Oomycota</taxon>
        <taxon>Peronosporomycetes</taxon>
        <taxon>Peronosporales</taxon>
        <taxon>Peronosporaceae</taxon>
        <taxon>Phytophthora</taxon>
    </lineage>
</organism>